<feature type="region of interest" description="Disordered" evidence="1">
    <location>
        <begin position="3197"/>
        <end position="3269"/>
    </location>
</feature>
<dbReference type="GeneID" id="107268829"/>
<feature type="compositionally biased region" description="Polar residues" evidence="1">
    <location>
        <begin position="892"/>
        <end position="905"/>
    </location>
</feature>
<evidence type="ECO:0000313" key="4">
    <source>
        <dbReference type="RefSeq" id="XP_015597463.1"/>
    </source>
</evidence>
<dbReference type="RefSeq" id="XP_015597462.1">
    <property type="nucleotide sequence ID" value="XM_015741976.2"/>
</dbReference>
<feature type="region of interest" description="Disordered" evidence="1">
    <location>
        <begin position="794"/>
        <end position="914"/>
    </location>
</feature>
<feature type="region of interest" description="Disordered" evidence="1">
    <location>
        <begin position="1839"/>
        <end position="1871"/>
    </location>
</feature>
<feature type="compositionally biased region" description="Basic and acidic residues" evidence="1">
    <location>
        <begin position="1619"/>
        <end position="1640"/>
    </location>
</feature>
<feature type="region of interest" description="Disordered" evidence="1">
    <location>
        <begin position="1"/>
        <end position="22"/>
    </location>
</feature>
<feature type="region of interest" description="Disordered" evidence="1">
    <location>
        <begin position="500"/>
        <end position="575"/>
    </location>
</feature>
<feature type="compositionally biased region" description="Polar residues" evidence="1">
    <location>
        <begin position="3198"/>
        <end position="3217"/>
    </location>
</feature>
<feature type="compositionally biased region" description="Polar residues" evidence="1">
    <location>
        <begin position="862"/>
        <end position="875"/>
    </location>
</feature>
<protein>
    <submittedName>
        <fullName evidence="3 4">Uncharacterized protein LOC107268829</fullName>
    </submittedName>
</protein>
<feature type="compositionally biased region" description="Basic and acidic residues" evidence="1">
    <location>
        <begin position="2690"/>
        <end position="2708"/>
    </location>
</feature>
<feature type="compositionally biased region" description="Polar residues" evidence="1">
    <location>
        <begin position="500"/>
        <end position="527"/>
    </location>
</feature>
<name>A0AAJ7FLA9_CEPCN</name>
<dbReference type="Proteomes" id="UP000694920">
    <property type="component" value="Unplaced"/>
</dbReference>
<dbReference type="KEGG" id="ccin:107268829"/>
<feature type="compositionally biased region" description="Basic and acidic residues" evidence="1">
    <location>
        <begin position="3367"/>
        <end position="3379"/>
    </location>
</feature>
<feature type="compositionally biased region" description="Basic and acidic residues" evidence="1">
    <location>
        <begin position="3218"/>
        <end position="3239"/>
    </location>
</feature>
<feature type="region of interest" description="Disordered" evidence="1">
    <location>
        <begin position="952"/>
        <end position="988"/>
    </location>
</feature>
<feature type="region of interest" description="Disordered" evidence="1">
    <location>
        <begin position="1606"/>
        <end position="1640"/>
    </location>
</feature>
<feature type="compositionally biased region" description="Basic residues" evidence="1">
    <location>
        <begin position="3249"/>
        <end position="3264"/>
    </location>
</feature>
<feature type="compositionally biased region" description="Basic and acidic residues" evidence="1">
    <location>
        <begin position="2748"/>
        <end position="2767"/>
    </location>
</feature>
<feature type="compositionally biased region" description="Basic and acidic residues" evidence="1">
    <location>
        <begin position="3344"/>
        <end position="3357"/>
    </location>
</feature>
<reference evidence="3 4" key="1">
    <citation type="submission" date="2025-04" db="UniProtKB">
        <authorList>
            <consortium name="RefSeq"/>
        </authorList>
    </citation>
    <scope>IDENTIFICATION</scope>
</reference>
<feature type="region of interest" description="Disordered" evidence="1">
    <location>
        <begin position="2851"/>
        <end position="2870"/>
    </location>
</feature>
<feature type="compositionally biased region" description="Polar residues" evidence="1">
    <location>
        <begin position="1606"/>
        <end position="1618"/>
    </location>
</feature>
<evidence type="ECO:0000313" key="3">
    <source>
        <dbReference type="RefSeq" id="XP_015597462.1"/>
    </source>
</evidence>
<gene>
    <name evidence="3 4" type="primary">LOC107268829</name>
</gene>
<feature type="region of interest" description="Disordered" evidence="1">
    <location>
        <begin position="3553"/>
        <end position="3593"/>
    </location>
</feature>
<feature type="region of interest" description="Disordered" evidence="1">
    <location>
        <begin position="3343"/>
        <end position="3407"/>
    </location>
</feature>
<feature type="region of interest" description="Disordered" evidence="1">
    <location>
        <begin position="1003"/>
        <end position="1045"/>
    </location>
</feature>
<proteinExistence type="predicted"/>
<feature type="compositionally biased region" description="Basic and acidic residues" evidence="1">
    <location>
        <begin position="531"/>
        <end position="572"/>
    </location>
</feature>
<feature type="region of interest" description="Disordered" evidence="1">
    <location>
        <begin position="2385"/>
        <end position="2408"/>
    </location>
</feature>
<feature type="compositionally biased region" description="Basic and acidic residues" evidence="1">
    <location>
        <begin position="3584"/>
        <end position="3593"/>
    </location>
</feature>
<feature type="compositionally biased region" description="Polar residues" evidence="1">
    <location>
        <begin position="2852"/>
        <end position="2862"/>
    </location>
</feature>
<evidence type="ECO:0000313" key="2">
    <source>
        <dbReference type="Proteomes" id="UP000694920"/>
    </source>
</evidence>
<feature type="compositionally biased region" description="Basic and acidic residues" evidence="1">
    <location>
        <begin position="952"/>
        <end position="964"/>
    </location>
</feature>
<organism evidence="2 3">
    <name type="scientific">Cephus cinctus</name>
    <name type="common">Wheat stem sawfly</name>
    <dbReference type="NCBI Taxonomy" id="211228"/>
    <lineage>
        <taxon>Eukaryota</taxon>
        <taxon>Metazoa</taxon>
        <taxon>Ecdysozoa</taxon>
        <taxon>Arthropoda</taxon>
        <taxon>Hexapoda</taxon>
        <taxon>Insecta</taxon>
        <taxon>Pterygota</taxon>
        <taxon>Neoptera</taxon>
        <taxon>Endopterygota</taxon>
        <taxon>Hymenoptera</taxon>
        <taxon>Cephoidea</taxon>
        <taxon>Cephidae</taxon>
        <taxon>Cephus</taxon>
    </lineage>
</organism>
<feature type="region of interest" description="Disordered" evidence="1">
    <location>
        <begin position="2654"/>
        <end position="2772"/>
    </location>
</feature>
<sequence length="3724" mass="423066">MNYGGNMPDWHQYNPGQPTAPEVTTTSQNVNPGHLFNSGVDQRALGLNLSSEGLAKGQTETNYSPRNFQGSPSALNPHNGSEGSMHQMHGSCVGPYGPSTSRNPMMEGLNVPVGTINEAIAHRNNQVPLNHTMGHMSGANIGAGSTLTSMGTRNPGINAVPSRQAPYVPCKGPCCNPEPNVGYQAWEKFGPYQPNLYRDNIGPTGYSSDNRRFGNEFNYRKNGFENKDTLGTTFTIDPRRSFPDYKYRKDSVVPRGYPPPHSALPNYPVQNYNFPTDYQKYPYNIKDYPRENGMNTQNPAILKYQEQSVIVQQKYTTKQIQYQNGGGALQKNIMNTPNVGTNVMPRNQNPYFNPQLPRDLTREFPRDYRESTDPNLVSNRMPNATPIHGNYPKYQVYQQKIAMQRYSMENHLRELTRIPGYQTHPKYQECVLRYRELLRLQQTVDYQSTVQESSPRLVSTPVSEEIPPINLQFDQNGVLINSSYLPTAFSANASNPINAGNSVSANEQVPSNSDTDAHNLQRSSENFANPPEHKKPIQQESLRHRDTFSVQKDFEQTDEKQQTEQQYQEHRFGSKSFHVISTRTNEEVSSVQQSNSKNFANKPELDVRQFLANWDESEDEESCSENVTDVILNTVTPVVVVGYEDTKVIEKSPEVLQNLEDAACSKEDFDVNQNEMDSAKIEEPSETQVAECHVISDCTNIVNVVNNVDGVDDTPKVSEIIKDPGRTGSVIHCITDAIDNVPTIHIVENLDNDDTVERIVDAFENLTSPVTEEIHQEVEKLAIEDVTQARIVVDEKSEKESHEESTELTKSLEELNEDSCYSDSSSNTNFPKSSTDIQEASERRGSTDEMSSLSTSEKDVCDNNSNLRKQNSFTSEESHNPDDISLPDLPTSECTPISTTLNTPIHSDSEDSSSHVVDLTIPTNPIEIIQNSPMISFTHSPVKIEPYGHLDQRRLTQKESHESSLDFDFEGEEEPSDTLENNVNSSKDHFDMVDQISSEIKESTITQELEPEETSSNSKNDSIDKKMSQSSISIKESNEESTYTQKIVKNSNSEVEEKVHSNLLKREKVYTESRAILNQNDFTATGAMIPLIPGEEFEEPKMPVPPMEGNCLTKIMKNTMPITDLDVLGSDEENLDDMDDIWMEVESIDKSLDGNLTAEFTVRKSSGREDSCTKKLMKVKKSGWRSSKCWKNSNDVRRSVKKNLKANEKSSNEYSKCSETTLDATSYSASDSTFSTLKPEEDVALIRVTEDEDVKPNEIKEINTAVKLKCAQVSMSNKIDSKCYSKEVREGLKRVDNKEKGNFINDIATKLLENAKFFEPELQGTDQLTKDSKSLSNSKDSNKERIQLLKEFRKPKNKTVQDEAKIQVSQEPAKNPETRLTQVPDKFEAFEESPEDLSLKTHIESGSFHVKESCANETTKQNEEIPLVSRVQNDFNNEIKDETYLKMNSKAPEEISKRTQEQCLVIEVLKENFINPCNLEEKTLSLQETSTESTKKIETTSLDDEIGNLDKIKEPLSKDSIKERIDIKEVEPNVKSALVTETKELGNVQDNLEENISLNLFEREKSEVRKDTTNALQEMKINESSLVLNSNVLDMNTQNIVESKNVDNNSETTPFSSSLEKEVMDKDKSNSIRNSEETAKNPESIIHSVNPSKIPKIKDTLFSQIHEPASSSNLLDSTTILRSPHQLNDFRNKSFDEIDLEPCRIETNKEPENAVSKSTFDFDFDNFDVAPNDNDQEEVPQQSWRCSKSNFRFEEDCEKYKNPDSYVNPIFTNLDALENLNTVPVYTTKDGKITYSPNPKFTYRTLIMEARAREGYLQPCYSYYGKSSSKYHQYDYREKFKESHSKRRHEDYRRRRQRSNSEKTESHGESLIKYSDKNLRRKSYSRAFECDRDKSDRVLDNFLNYSIAEQMHKRYSIESDSLGNTVDYNKQSTSDSQLRHKDILEMLMEPRMLSMRPLQSKEDKTEYDNMDFEPYCDVKSKYLEKDKLSDSYYPDEDSNFDGISVRTRQLHDTASTSRDHKTVKNCELELEIFTEDFPATKKSDIIFQSSTSWWKERRRRGTLERNLINVKRNSNPEDDEDIFKLEEVKTDNSETFDLEKTTKTLEDPKELKPTLPSNLTDISLEKRKDFILRDIQYHDAKSSDILEGLQEKDILQLPKVDEVVHESNFVSERIKDTISEAKTLEIPTDVIDVCKEDEVKNCKHEGKNFKISKESVQKTCITQDKQVSEKIKVQSNLESTTRITSNFTEIENNFIMDSVVPEVNEFKGSVQPVNSKKIITSKEEISTEDHKVQKILETVKNLVKCVSPCKDLSEGTAIDSESDSKKTDSTIVVDSVENLKVSIQSLTEEKSEVVMQDCTYKAVVEEETFVPSKLQVPICDTKSTTEETLSQSKDISHEKSHNMIPGDCASVENVPELQKVQVEEEQETRCYTENNKKIEFSESMKTAEGCQKLDGAPQFSSEPSIKNYTTFSSAVQDTEESLKTIPKLLIKKTEGLKSTGKLSKISSEQDPKLTSSVDTSTIIEKESTTSRVTSYRKIPKMIIRNARSRPSTPTIEAITPEQKPPSQKTLKDEQKTFKVKIKNEDFEKNVSESKKDVNSLDIKIPIMKIKVEEKLPKILIEKSSNEELDNRKIVPKMKITKVRSAVPKIVDDTELPSSSTTVLKRSKSLEVKSSAGEVNPSVMSVNLNPEKIKRSHGAEGDQPREKIPKLKIRKNPENSISANTEVQKKRHSSVNSPVHVQSKKLKKNAKEESKRSIKVDEAEKKSSECSSTVENKISPSILKLVSEKIPKVIIKRASPSAEFKCELSKDRKDAIIKNKRWQPKVKLQRSWVLDCMAKELRHKKVSLKLSMPKSNRTSSQRTKPGPKRTIHWRRHSTQIHQHSKLIRSNSTSDLIPLNKIKSRRMSDCDFTKLNILDKGIRNFSHSKLSQHNIKGENFNVHKSSDNTEDCKSVSSSSNLEVSLSYKEKTSGDNKSTLLHHCKELKFQQMNEKDQIGQKLDESMSSKSELPVVCNFSNFIKDLKGSFVLNTKNKDTKIDDKSAEESLKKLETIMTKKEDSQDSMNLVDEETKIKEEEEIQYDDTESEDLLENNETLSENITPNSLLYNNCDLNSIIKVESSDESQTTIDILPASPDITPGEVEIHTSLENEENERLYSEDAIPTQFELELEIADNNVSDPLDVPIPDSQDLTDHRFTECLNNGKQTKIRRQSGSNLKSMTERSTKDPKDPYSTRRSHEEPTSSSSFNVHSKSRSSKLHSVSKRNRRGEEDARILSSKIEKSFCCSDLLVKEVLAAKEALRKCLAKSKSETNKSKLKARPKTAAEKKQGSCFDLSILMAGRSSTKYLDDSKSLESRDTKVVQTTNNSRVKTEAKTNSDKNEKKHSKQVQSHSAVKKLNSRPPSNLEVDKKEPVQVELQSQQEFSYSSNVNVNSRVPIVPIQDSSTISLKSTKLLTQFVCRDSRSTKEIPETHKSKETLEKFDSLETVRETIDSSQTIKPNALKNGVKWNQQGVNNIKSYKIPKISKTQDPSVDNVVENIPKDSKMPVLEPEMDMNFETNSNRSDSRSPPVITNQEVIIRPENPENFEEKDNKQSNEDSLLIQRASVITVADIVNELAYHEKATIRHRRYCTLCERWFPTAARHRRHLTGYQHRHTELIQRRTVHALFMLFTGSPCSRLQPANVVRTDCLPGEPTPLQIAVQDVATGLDRIDTSLRDVKKQNEEKKS</sequence>
<keyword evidence="2" id="KW-1185">Reference proteome</keyword>
<feature type="compositionally biased region" description="Basic and acidic residues" evidence="1">
    <location>
        <begin position="794"/>
        <end position="813"/>
    </location>
</feature>
<evidence type="ECO:0000256" key="1">
    <source>
        <dbReference type="SAM" id="MobiDB-lite"/>
    </source>
</evidence>
<feature type="compositionally biased region" description="Acidic residues" evidence="1">
    <location>
        <begin position="965"/>
        <end position="977"/>
    </location>
</feature>
<dbReference type="RefSeq" id="XP_015597463.1">
    <property type="nucleotide sequence ID" value="XM_015741977.2"/>
</dbReference>
<accession>A0AAJ7FLA9</accession>
<feature type="compositionally biased region" description="Polar residues" evidence="1">
    <location>
        <begin position="819"/>
        <end position="838"/>
    </location>
</feature>